<keyword evidence="7" id="KW-0805">Transcription regulation</keyword>
<protein>
    <submittedName>
        <fullName evidence="14">L3MBTL histone methyl-lysine binding protein 4</fullName>
    </submittedName>
</protein>
<evidence type="ECO:0000256" key="2">
    <source>
        <dbReference type="ARBA" id="ARBA00022723"/>
    </source>
</evidence>
<evidence type="ECO:0000256" key="9">
    <source>
        <dbReference type="ARBA" id="ARBA00023242"/>
    </source>
</evidence>
<keyword evidence="8" id="KW-0804">Transcription</keyword>
<evidence type="ECO:0000256" key="3">
    <source>
        <dbReference type="ARBA" id="ARBA00022737"/>
    </source>
</evidence>
<dbReference type="InterPro" id="IPR002515">
    <property type="entry name" value="Znf_C2H2C"/>
</dbReference>
<keyword evidence="3" id="KW-0677">Repeat</keyword>
<dbReference type="SMART" id="SM00561">
    <property type="entry name" value="MBT"/>
    <property type="match status" value="3"/>
</dbReference>
<organism evidence="14 15">
    <name type="scientific">Sinocyclocheilus grahami</name>
    <name type="common">Dianchi golden-line fish</name>
    <name type="synonym">Barbus grahami</name>
    <dbReference type="NCBI Taxonomy" id="75366"/>
    <lineage>
        <taxon>Eukaryota</taxon>
        <taxon>Metazoa</taxon>
        <taxon>Chordata</taxon>
        <taxon>Craniata</taxon>
        <taxon>Vertebrata</taxon>
        <taxon>Euteleostomi</taxon>
        <taxon>Actinopterygii</taxon>
        <taxon>Neopterygii</taxon>
        <taxon>Teleostei</taxon>
        <taxon>Ostariophysi</taxon>
        <taxon>Cypriniformes</taxon>
        <taxon>Cyprinidae</taxon>
        <taxon>Cyprininae</taxon>
        <taxon>Sinocyclocheilus</taxon>
    </lineage>
</organism>
<keyword evidence="6" id="KW-0156">Chromatin regulator</keyword>
<evidence type="ECO:0000256" key="10">
    <source>
        <dbReference type="PROSITE-ProRule" id="PRU00459"/>
    </source>
</evidence>
<dbReference type="Gene3D" id="4.10.320.30">
    <property type="match status" value="1"/>
</dbReference>
<dbReference type="Pfam" id="PF01530">
    <property type="entry name" value="zf-C2HC"/>
    <property type="match status" value="1"/>
</dbReference>
<dbReference type="AlphaFoldDB" id="A0A672MGX7"/>
<dbReference type="GO" id="GO:0042393">
    <property type="term" value="F:histone binding"/>
    <property type="evidence" value="ECO:0007669"/>
    <property type="project" value="TreeGrafter"/>
</dbReference>
<feature type="repeat" description="MBT" evidence="10">
    <location>
        <begin position="119"/>
        <end position="215"/>
    </location>
</feature>
<feature type="domain" description="SAM" evidence="13">
    <location>
        <begin position="504"/>
        <end position="568"/>
    </location>
</feature>
<dbReference type="InterPro" id="IPR004092">
    <property type="entry name" value="Mbt"/>
</dbReference>
<dbReference type="GO" id="GO:0045892">
    <property type="term" value="P:negative regulation of DNA-templated transcription"/>
    <property type="evidence" value="ECO:0007669"/>
    <property type="project" value="TreeGrafter"/>
</dbReference>
<evidence type="ECO:0000313" key="14">
    <source>
        <dbReference type="Ensembl" id="ENSSGRP00000034572.1"/>
    </source>
</evidence>
<evidence type="ECO:0000256" key="4">
    <source>
        <dbReference type="ARBA" id="ARBA00022771"/>
    </source>
</evidence>
<accession>A0A672MGX7</accession>
<evidence type="ECO:0000256" key="11">
    <source>
        <dbReference type="PROSITE-ProRule" id="PRU01143"/>
    </source>
</evidence>
<dbReference type="Gene3D" id="2.30.30.140">
    <property type="match status" value="3"/>
</dbReference>
<dbReference type="InterPro" id="IPR050548">
    <property type="entry name" value="PcG_chromatin_remod_factors"/>
</dbReference>
<feature type="region of interest" description="Disordered" evidence="12">
    <location>
        <begin position="392"/>
        <end position="416"/>
    </location>
</feature>
<dbReference type="PROSITE" id="PS51079">
    <property type="entry name" value="MBT"/>
    <property type="match status" value="3"/>
</dbReference>
<dbReference type="FunFam" id="2.30.30.140:FF:000007">
    <property type="entry name" value="Lethal(3)malignant brain tumor-like protein 1"/>
    <property type="match status" value="1"/>
</dbReference>
<evidence type="ECO:0000259" key="13">
    <source>
        <dbReference type="PROSITE" id="PS50105"/>
    </source>
</evidence>
<dbReference type="CDD" id="cd20103">
    <property type="entry name" value="MBT_L3MBTL1-like_rpt3"/>
    <property type="match status" value="1"/>
</dbReference>
<dbReference type="PROSITE" id="PS51802">
    <property type="entry name" value="ZF_CCHHC"/>
    <property type="match status" value="1"/>
</dbReference>
<reference evidence="14" key="2">
    <citation type="submission" date="2025-09" db="UniProtKB">
        <authorList>
            <consortium name="Ensembl"/>
        </authorList>
    </citation>
    <scope>IDENTIFICATION</scope>
</reference>
<dbReference type="PANTHER" id="PTHR12247:SF78">
    <property type="entry name" value="LETHAL(3)MALIGNANT BRAIN TUMOR-LIKE PROTEIN 4"/>
    <property type="match status" value="1"/>
</dbReference>
<evidence type="ECO:0000256" key="12">
    <source>
        <dbReference type="SAM" id="MobiDB-lite"/>
    </source>
</evidence>
<keyword evidence="5" id="KW-0862">Zinc</keyword>
<dbReference type="SUPFAM" id="SSF63748">
    <property type="entry name" value="Tudor/PWWP/MBT"/>
    <property type="match status" value="3"/>
</dbReference>
<name>A0A672MGX7_SINGR</name>
<dbReference type="OMA" id="QSHVEHT"/>
<dbReference type="InterPro" id="IPR013761">
    <property type="entry name" value="SAM/pointed_sf"/>
</dbReference>
<dbReference type="Pfam" id="PF02820">
    <property type="entry name" value="MBT"/>
    <property type="match status" value="3"/>
</dbReference>
<reference evidence="14" key="1">
    <citation type="submission" date="2025-08" db="UniProtKB">
        <authorList>
            <consortium name="Ensembl"/>
        </authorList>
    </citation>
    <scope>IDENTIFICATION</scope>
</reference>
<proteinExistence type="predicted"/>
<feature type="compositionally biased region" description="Acidic residues" evidence="12">
    <location>
        <begin position="395"/>
        <end position="410"/>
    </location>
</feature>
<evidence type="ECO:0000256" key="8">
    <source>
        <dbReference type="ARBA" id="ARBA00023163"/>
    </source>
</evidence>
<keyword evidence="4 11" id="KW-0863">Zinc-finger</keyword>
<evidence type="ECO:0000256" key="6">
    <source>
        <dbReference type="ARBA" id="ARBA00022853"/>
    </source>
</evidence>
<dbReference type="GO" id="GO:0005634">
    <property type="term" value="C:nucleus"/>
    <property type="evidence" value="ECO:0007669"/>
    <property type="project" value="UniProtKB-SubCell"/>
</dbReference>
<evidence type="ECO:0000256" key="1">
    <source>
        <dbReference type="ARBA" id="ARBA00004123"/>
    </source>
</evidence>
<dbReference type="InParanoid" id="A0A672MGX7"/>
<dbReference type="Ensembl" id="ENSSGRT00000037110.1">
    <property type="protein sequence ID" value="ENSSGRP00000034572.1"/>
    <property type="gene ID" value="ENSSGRG00000019163.1"/>
</dbReference>
<evidence type="ECO:0000256" key="7">
    <source>
        <dbReference type="ARBA" id="ARBA00023015"/>
    </source>
</evidence>
<dbReference type="Gene3D" id="1.10.150.50">
    <property type="entry name" value="Transcription Factor, Ets-1"/>
    <property type="match status" value="1"/>
</dbReference>
<dbReference type="PANTHER" id="PTHR12247">
    <property type="entry name" value="POLYCOMB GROUP PROTEIN"/>
    <property type="match status" value="1"/>
</dbReference>
<comment type="subcellular location">
    <subcellularLocation>
        <location evidence="1">Nucleus</location>
    </subcellularLocation>
</comment>
<evidence type="ECO:0000256" key="5">
    <source>
        <dbReference type="ARBA" id="ARBA00022833"/>
    </source>
</evidence>
<evidence type="ECO:0000313" key="15">
    <source>
        <dbReference type="Proteomes" id="UP000472262"/>
    </source>
</evidence>
<dbReference type="SUPFAM" id="SSF47769">
    <property type="entry name" value="SAM/Pointed domain"/>
    <property type="match status" value="1"/>
</dbReference>
<keyword evidence="15" id="KW-1185">Reference proteome</keyword>
<dbReference type="GO" id="GO:0003682">
    <property type="term" value="F:chromatin binding"/>
    <property type="evidence" value="ECO:0007669"/>
    <property type="project" value="TreeGrafter"/>
</dbReference>
<keyword evidence="2" id="KW-0479">Metal-binding</keyword>
<dbReference type="GO" id="GO:0006325">
    <property type="term" value="P:chromatin organization"/>
    <property type="evidence" value="ECO:0007669"/>
    <property type="project" value="UniProtKB-KW"/>
</dbReference>
<dbReference type="SMART" id="SM00454">
    <property type="entry name" value="SAM"/>
    <property type="match status" value="1"/>
</dbReference>
<dbReference type="GO" id="GO:0008270">
    <property type="term" value="F:zinc ion binding"/>
    <property type="evidence" value="ECO:0007669"/>
    <property type="project" value="UniProtKB-KW"/>
</dbReference>
<dbReference type="PROSITE" id="PS50105">
    <property type="entry name" value="SAM_DOMAIN"/>
    <property type="match status" value="1"/>
</dbReference>
<dbReference type="Proteomes" id="UP000472262">
    <property type="component" value="Unassembled WGS sequence"/>
</dbReference>
<keyword evidence="9" id="KW-0539">Nucleus</keyword>
<feature type="repeat" description="MBT" evidence="10">
    <location>
        <begin position="8"/>
        <end position="111"/>
    </location>
</feature>
<feature type="repeat" description="MBT" evidence="10">
    <location>
        <begin position="225"/>
        <end position="321"/>
    </location>
</feature>
<dbReference type="CDD" id="cd09582">
    <property type="entry name" value="SAM_Scm-like-3MBT3_4"/>
    <property type="match status" value="1"/>
</dbReference>
<dbReference type="Pfam" id="PF00536">
    <property type="entry name" value="SAM_1"/>
    <property type="match status" value="1"/>
</dbReference>
<sequence length="579" mass="65715">ITDALIVSEGMRLVFCSPRKHWRRLPWQLLEDFQAFPDSRNGFKVGMRLEGIDPLHPSMFCVLSVAEVIGFRLRLHIDGYSECYDFWVNADAPDVKPAGWCESTGHKLHPPKGYKQNEFNWEKYLEACNAQAAPENLFRSSSSGSVFEVGMKLEAVDRKNPCLVCVASVADIVDQRFLVHFDNWDDTYDYWCDASSPYIHPVGWCQDHGRPLTAPQGENHIPHAFSHKTAHLEGQTLAVPLEMTYICRSPHGFQTHMKLEAVDRRNPMLIRVATVADTEDHRVQVHFDGWHEKFDFWVDSDLPDLHPVGWCSRTGHPLEPPAHSHMKSSVTQGVCPTPGCRGIGHIKGAKYTGHHSAFGCPYSDMNMKKEVVLPDRLGGEKQITFIPVTKRLCPDEEEEEEEEEEEDGSEEISHVDNRFVNQTEIPSPTMQLSQSTKYLRIKDEEDDIDVNKRNVDDLQQALHQSVFLSAMSAHPSRDLPLCWEQHCKLLPGVAGVQASRVAHWSVEEVADFIHSLPGCEEQAKQFREEQIDGKAFLLLTQRDIVKIMSMKLGPALKIYNSILMFKHAEDKHQPPAGDT</sequence>
<dbReference type="InterPro" id="IPR001660">
    <property type="entry name" value="SAM"/>
</dbReference>